<dbReference type="SUPFAM" id="SSF48576">
    <property type="entry name" value="Terpenoid synthases"/>
    <property type="match status" value="1"/>
</dbReference>
<dbReference type="GO" id="GO:0046872">
    <property type="term" value="F:metal ion binding"/>
    <property type="evidence" value="ECO:0007669"/>
    <property type="project" value="UniProtKB-KW"/>
</dbReference>
<dbReference type="OrthoDB" id="2861623at2759"/>
<keyword evidence="2" id="KW-0460">Magnesium</keyword>
<keyword evidence="7" id="KW-1185">Reference proteome</keyword>
<evidence type="ECO:0000256" key="1">
    <source>
        <dbReference type="ARBA" id="ARBA00006333"/>
    </source>
</evidence>
<dbReference type="STRING" id="1965070.A0A3S3Q9U1"/>
<comment type="cofactor">
    <cofactor evidence="2">
        <name>Mg(2+)</name>
        <dbReference type="ChEBI" id="CHEBI:18420"/>
    </cofactor>
</comment>
<dbReference type="PANTHER" id="PTHR35201">
    <property type="entry name" value="TERPENE SYNTHASE"/>
    <property type="match status" value="1"/>
</dbReference>
<evidence type="ECO:0000313" key="7">
    <source>
        <dbReference type="Proteomes" id="UP000285301"/>
    </source>
</evidence>
<dbReference type="SFLD" id="SFLDS00005">
    <property type="entry name" value="Isoprenoid_Synthase_Type_I"/>
    <property type="match status" value="1"/>
</dbReference>
<gene>
    <name evidence="6" type="ORF">B4U79_16258</name>
    <name evidence="5" type="ORF">B4U79_16283</name>
    <name evidence="4" type="ORF">B4U79_16284</name>
    <name evidence="3" type="ORF">B4U79_16292</name>
</gene>
<dbReference type="GO" id="GO:0010333">
    <property type="term" value="F:terpene synthase activity"/>
    <property type="evidence" value="ECO:0007669"/>
    <property type="project" value="InterPro"/>
</dbReference>
<name>A0A3S3Q9U1_9ACAR</name>
<dbReference type="EMBL" id="NCKU01004607">
    <property type="protein sequence ID" value="RWS05702.1"/>
    <property type="molecule type" value="Genomic_DNA"/>
</dbReference>
<dbReference type="EMBL" id="NCKU01004608">
    <property type="protein sequence ID" value="RWS05698.1"/>
    <property type="molecule type" value="Genomic_DNA"/>
</dbReference>
<evidence type="ECO:0000313" key="3">
    <source>
        <dbReference type="EMBL" id="RWS05662.1"/>
    </source>
</evidence>
<comment type="similarity">
    <text evidence="1 2">Belongs to the terpene synthase family.</text>
</comment>
<dbReference type="EC" id="4.2.3.-" evidence="2"/>
<reference evidence="6" key="2">
    <citation type="submission" date="2018-11" db="EMBL/GenBank/DDBJ databases">
        <title>Trombidioid mite genomics.</title>
        <authorList>
            <person name="Dong X."/>
        </authorList>
    </citation>
    <scope>NUCLEOTIDE SEQUENCE</scope>
    <source>
        <strain evidence="6">UoL-WK</strain>
    </source>
</reference>
<dbReference type="AlphaFoldDB" id="A0A3S3Q9U1"/>
<keyword evidence="2" id="KW-0479">Metal-binding</keyword>
<dbReference type="PANTHER" id="PTHR35201:SF4">
    <property type="entry name" value="BETA-PINACENE SYNTHASE-RELATED"/>
    <property type="match status" value="1"/>
</dbReference>
<reference evidence="6 7" key="1">
    <citation type="journal article" date="2018" name="Gigascience">
        <title>Genomes of trombidid mites reveal novel predicted allergens and laterally-transferred genes associated with secondary metabolism.</title>
        <authorList>
            <person name="Dong X."/>
            <person name="Chaisiri K."/>
            <person name="Xia D."/>
            <person name="Armstrong S.D."/>
            <person name="Fang Y."/>
            <person name="Donnelly M.J."/>
            <person name="Kadowaki T."/>
            <person name="McGarry J.W."/>
            <person name="Darby A.C."/>
            <person name="Makepeace B.L."/>
        </authorList>
    </citation>
    <scope>NUCLEOTIDE SEQUENCE [LARGE SCALE GENOMIC DNA]</scope>
    <source>
        <strain evidence="6">UoL-WK</strain>
    </source>
</reference>
<evidence type="ECO:0000313" key="6">
    <source>
        <dbReference type="EMBL" id="RWS05975.1"/>
    </source>
</evidence>
<comment type="caution">
    <text evidence="6">The sequence shown here is derived from an EMBL/GenBank/DDBJ whole genome shotgun (WGS) entry which is preliminary data.</text>
</comment>
<dbReference type="GO" id="GO:0008299">
    <property type="term" value="P:isoprenoid biosynthetic process"/>
    <property type="evidence" value="ECO:0007669"/>
    <property type="project" value="UniProtKB-ARBA"/>
</dbReference>
<organism evidence="6 7">
    <name type="scientific">Dinothrombium tinctorium</name>
    <dbReference type="NCBI Taxonomy" id="1965070"/>
    <lineage>
        <taxon>Eukaryota</taxon>
        <taxon>Metazoa</taxon>
        <taxon>Ecdysozoa</taxon>
        <taxon>Arthropoda</taxon>
        <taxon>Chelicerata</taxon>
        <taxon>Arachnida</taxon>
        <taxon>Acari</taxon>
        <taxon>Acariformes</taxon>
        <taxon>Trombidiformes</taxon>
        <taxon>Prostigmata</taxon>
        <taxon>Anystina</taxon>
        <taxon>Parasitengona</taxon>
        <taxon>Trombidioidea</taxon>
        <taxon>Trombidiidae</taxon>
        <taxon>Dinothrombium</taxon>
    </lineage>
</organism>
<dbReference type="InterPro" id="IPR008949">
    <property type="entry name" value="Isoprenoid_synthase_dom_sf"/>
</dbReference>
<evidence type="ECO:0000313" key="5">
    <source>
        <dbReference type="EMBL" id="RWS05702.1"/>
    </source>
</evidence>
<proteinExistence type="inferred from homology"/>
<dbReference type="InterPro" id="IPR034686">
    <property type="entry name" value="Terpene_cyclase-like_2"/>
</dbReference>
<dbReference type="Proteomes" id="UP000285301">
    <property type="component" value="Unassembled WGS sequence"/>
</dbReference>
<evidence type="ECO:0000313" key="4">
    <source>
        <dbReference type="EMBL" id="RWS05698.1"/>
    </source>
</evidence>
<dbReference type="EMBL" id="NCKU01004405">
    <property type="protein sequence ID" value="RWS05975.1"/>
    <property type="molecule type" value="Genomic_DNA"/>
</dbReference>
<keyword evidence="2" id="KW-0456">Lyase</keyword>
<dbReference type="Gene3D" id="1.10.600.10">
    <property type="entry name" value="Farnesyl Diphosphate Synthase"/>
    <property type="match status" value="1"/>
</dbReference>
<accession>A0A3S3Q9U1</accession>
<evidence type="ECO:0000256" key="2">
    <source>
        <dbReference type="RuleBase" id="RU366034"/>
    </source>
</evidence>
<dbReference type="Pfam" id="PF19086">
    <property type="entry name" value="Terpene_syn_C_2"/>
    <property type="match status" value="1"/>
</dbReference>
<dbReference type="EMBL" id="NCKU01004647">
    <property type="protein sequence ID" value="RWS05662.1"/>
    <property type="molecule type" value="Genomic_DNA"/>
</dbReference>
<sequence length="325" mass="38851">MAKIIYQELDIPIESKLNSFADEIQENCELLFDKYNIFDEAKKNDFHEQKLTFYASRGFHYASKEVLQILANYFTWGFIFDDYMETHHNEREETCQRVLQIGNGNLCLKEGELLRPLEELFSEIWDSIKQRSPNEWQKRFIDALRNWFVFVHILMNHKVNDTNPTLAEYISYRWFDFGSDMIILMIEFAMQKFLPQSYHKEMVMQHIVHALGNVIASINDIFSYEKETRAGNHLNLVAVIKNEMKIEVQEAMDRAYDFNRVQIQSYFSLRKQLNRIFDPNDEVIKKYVNGMDTLMRGNYDFYFDGNRYFENCPFKSDSTNADKFE</sequence>
<dbReference type="SFLD" id="SFLDG01020">
    <property type="entry name" value="Terpene_Cyclase_Like_2"/>
    <property type="match status" value="1"/>
</dbReference>
<protein>
    <recommendedName>
        <fullName evidence="2">Terpene synthase</fullName>
        <ecNumber evidence="2">4.2.3.-</ecNumber>
    </recommendedName>
</protein>